<dbReference type="AlphaFoldDB" id="A0A1H6FJC4"/>
<dbReference type="Proteomes" id="UP000236724">
    <property type="component" value="Unassembled WGS sequence"/>
</dbReference>
<dbReference type="Pfam" id="PF04307">
    <property type="entry name" value="YdjM"/>
    <property type="match status" value="1"/>
</dbReference>
<evidence type="ECO:0000313" key="2">
    <source>
        <dbReference type="EMBL" id="SEH09135.1"/>
    </source>
</evidence>
<dbReference type="EMBL" id="FMSV02000559">
    <property type="protein sequence ID" value="SEH09264.1"/>
    <property type="molecule type" value="Genomic_DNA"/>
</dbReference>
<feature type="transmembrane region" description="Helical" evidence="1">
    <location>
        <begin position="141"/>
        <end position="166"/>
    </location>
</feature>
<evidence type="ECO:0000313" key="4">
    <source>
        <dbReference type="Proteomes" id="UP000236724"/>
    </source>
</evidence>
<feature type="transmembrane region" description="Helical" evidence="1">
    <location>
        <begin position="58"/>
        <end position="75"/>
    </location>
</feature>
<accession>A0A1H6FJC4</accession>
<feature type="transmembrane region" description="Helical" evidence="1">
    <location>
        <begin position="187"/>
        <end position="205"/>
    </location>
</feature>
<evidence type="ECO:0000256" key="1">
    <source>
        <dbReference type="SAM" id="Phobius"/>
    </source>
</evidence>
<evidence type="ECO:0008006" key="5">
    <source>
        <dbReference type="Google" id="ProtNLM"/>
    </source>
</evidence>
<feature type="transmembrane region" description="Helical" evidence="1">
    <location>
        <begin position="81"/>
        <end position="100"/>
    </location>
</feature>
<reference evidence="2 4" key="1">
    <citation type="submission" date="2016-10" db="EMBL/GenBank/DDBJ databases">
        <authorList>
            <person name="de Groot N.N."/>
        </authorList>
    </citation>
    <scope>NUCLEOTIDE SEQUENCE [LARGE SCALE GENOMIC DNA]</scope>
    <source>
        <strain evidence="2">MBHS1</strain>
    </source>
</reference>
<dbReference type="EMBL" id="FMSV02000558">
    <property type="protein sequence ID" value="SEH09135.1"/>
    <property type="molecule type" value="Genomic_DNA"/>
</dbReference>
<dbReference type="OrthoDB" id="5295350at2"/>
<protein>
    <recommendedName>
        <fullName evidence="5">Inner membrane protein</fullName>
    </recommendedName>
</protein>
<keyword evidence="4" id="KW-1185">Reference proteome</keyword>
<feature type="transmembrane region" description="Helical" evidence="1">
    <location>
        <begin position="112"/>
        <end position="135"/>
    </location>
</feature>
<keyword evidence="1" id="KW-1133">Transmembrane helix</keyword>
<evidence type="ECO:0000313" key="3">
    <source>
        <dbReference type="EMBL" id="SEH09264.1"/>
    </source>
</evidence>
<name>A0A1H6FJC4_9GAMM</name>
<keyword evidence="1" id="KW-0812">Transmembrane</keyword>
<dbReference type="RefSeq" id="WP_103922619.1">
    <property type="nucleotide sequence ID" value="NZ_FMSV02000558.1"/>
</dbReference>
<gene>
    <name evidence="2" type="ORF">MBHS_05029</name>
    <name evidence="3" type="ORF">MBHS_05159</name>
</gene>
<sequence length="237" mass="26212">MANFKMHLGVAAIGSGMVATLCLGAGLASVQEVAILSLLGTIGGLLPDIDLDHSTPTRLMFTALGLLLAFLAMFFKAAHYSVLELWLVWGATYLAVRYLAWRMFSDLTSHRGIFHSLAAALFFCFLGTAIAYHQFDAPRLTAWLVGFFLLLGYIIHLALDEIYSVDFENRRLKRSFGTALKLIDSRHLNNSGMMLGFVLLLFFMTPDFSPVTDALSNANTWQQLGSHLLPQGTWFAL</sequence>
<dbReference type="InterPro" id="IPR007404">
    <property type="entry name" value="YdjM-like"/>
</dbReference>
<keyword evidence="1" id="KW-0472">Membrane</keyword>
<proteinExistence type="predicted"/>
<organism evidence="2 4">
    <name type="scientific">Candidatus Venteria ishoeyi</name>
    <dbReference type="NCBI Taxonomy" id="1899563"/>
    <lineage>
        <taxon>Bacteria</taxon>
        <taxon>Pseudomonadati</taxon>
        <taxon>Pseudomonadota</taxon>
        <taxon>Gammaproteobacteria</taxon>
        <taxon>Thiotrichales</taxon>
        <taxon>Thiotrichaceae</taxon>
        <taxon>Venteria</taxon>
    </lineage>
</organism>